<organism evidence="2 3">
    <name type="scientific">Caldovatus sediminis</name>
    <dbReference type="NCBI Taxonomy" id="2041189"/>
    <lineage>
        <taxon>Bacteria</taxon>
        <taxon>Pseudomonadati</taxon>
        <taxon>Pseudomonadota</taxon>
        <taxon>Alphaproteobacteria</taxon>
        <taxon>Acetobacterales</taxon>
        <taxon>Roseomonadaceae</taxon>
        <taxon>Caldovatus</taxon>
    </lineage>
</organism>
<evidence type="ECO:0000313" key="3">
    <source>
        <dbReference type="Proteomes" id="UP000597507"/>
    </source>
</evidence>
<dbReference type="EMBL" id="BMKS01000004">
    <property type="protein sequence ID" value="GGG30863.1"/>
    <property type="molecule type" value="Genomic_DNA"/>
</dbReference>
<evidence type="ECO:0000256" key="1">
    <source>
        <dbReference type="SAM" id="MobiDB-lite"/>
    </source>
</evidence>
<feature type="compositionally biased region" description="Low complexity" evidence="1">
    <location>
        <begin position="123"/>
        <end position="135"/>
    </location>
</feature>
<keyword evidence="3" id="KW-1185">Reference proteome</keyword>
<dbReference type="Proteomes" id="UP000597507">
    <property type="component" value="Unassembled WGS sequence"/>
</dbReference>
<comment type="caution">
    <text evidence="2">The sequence shown here is derived from an EMBL/GenBank/DDBJ whole genome shotgun (WGS) entry which is preliminary data.</text>
</comment>
<dbReference type="AlphaFoldDB" id="A0A8J2ZB92"/>
<reference evidence="2 3" key="1">
    <citation type="journal article" date="2014" name="Int. J. Syst. Evol. Microbiol.">
        <title>Complete genome sequence of Corynebacterium casei LMG S-19264T (=DSM 44701T), isolated from a smear-ripened cheese.</title>
        <authorList>
            <consortium name="US DOE Joint Genome Institute (JGI-PGF)"/>
            <person name="Walter F."/>
            <person name="Albersmeier A."/>
            <person name="Kalinowski J."/>
            <person name="Ruckert C."/>
        </authorList>
    </citation>
    <scope>NUCLEOTIDE SEQUENCE [LARGE SCALE GENOMIC DNA]</scope>
    <source>
        <strain evidence="2 3">CGMCC 1.16330</strain>
    </source>
</reference>
<feature type="region of interest" description="Disordered" evidence="1">
    <location>
        <begin position="116"/>
        <end position="135"/>
    </location>
</feature>
<name>A0A8J2ZB92_9PROT</name>
<protein>
    <submittedName>
        <fullName evidence="2">Uncharacterized protein</fullName>
    </submittedName>
</protein>
<sequence length="135" mass="13364">MPRLHALLGAAVLVLGLCAWAQAERAGRLSATARAEAAERVARANAEALAALRREREATVAALAGVAQDIAERAARAVPIRRAVHAAPTTAACLAAPAVRAVVDGLRAWPAGDADGGPGAAGGTPALQAAAAAAR</sequence>
<accession>A0A8J2ZB92</accession>
<proteinExistence type="predicted"/>
<gene>
    <name evidence="2" type="ORF">GCM10010964_18480</name>
</gene>
<dbReference type="RefSeq" id="WP_188899716.1">
    <property type="nucleotide sequence ID" value="NZ_BMKS01000004.1"/>
</dbReference>
<evidence type="ECO:0000313" key="2">
    <source>
        <dbReference type="EMBL" id="GGG30863.1"/>
    </source>
</evidence>